<evidence type="ECO:0000313" key="5">
    <source>
        <dbReference type="Proteomes" id="UP000198635"/>
    </source>
</evidence>
<dbReference type="Gene3D" id="3.40.50.2300">
    <property type="match status" value="1"/>
</dbReference>
<evidence type="ECO:0000313" key="4">
    <source>
        <dbReference type="EMBL" id="SFJ99149.1"/>
    </source>
</evidence>
<dbReference type="InterPro" id="IPR050595">
    <property type="entry name" value="Bact_response_regulator"/>
</dbReference>
<dbReference type="InterPro" id="IPR001789">
    <property type="entry name" value="Sig_transdc_resp-reg_receiver"/>
</dbReference>
<dbReference type="SMART" id="SM00448">
    <property type="entry name" value="REC"/>
    <property type="match status" value="1"/>
</dbReference>
<dbReference type="InterPro" id="IPR011006">
    <property type="entry name" value="CheY-like_superfamily"/>
</dbReference>
<accession>A0A1I3VVI5</accession>
<dbReference type="Proteomes" id="UP000198635">
    <property type="component" value="Unassembled WGS sequence"/>
</dbReference>
<dbReference type="Pfam" id="PF00072">
    <property type="entry name" value="Response_reg"/>
    <property type="match status" value="1"/>
</dbReference>
<dbReference type="GO" id="GO:0000160">
    <property type="term" value="P:phosphorelay signal transduction system"/>
    <property type="evidence" value="ECO:0007669"/>
    <property type="project" value="InterPro"/>
</dbReference>
<evidence type="ECO:0000256" key="2">
    <source>
        <dbReference type="PROSITE-ProRule" id="PRU00169"/>
    </source>
</evidence>
<dbReference type="OrthoDB" id="9802066at2"/>
<protein>
    <submittedName>
        <fullName evidence="4">Response regulator receiver domain-containing protein</fullName>
    </submittedName>
</protein>
<keyword evidence="1 2" id="KW-0597">Phosphoprotein</keyword>
<sequence length="301" mass="34754">MNRRVLLVDDEKRLLEAFSKCYKDEFEISIASNPQTALGKLRLEKPYAVIVSDMRMDEMNGIDFLKYAKKITPESIRILMTGYADLKTSLYAFNNDIIYRLIEKPCKKNDLLASLNDACKIYNASINEKDISTIVSMIENKTYKKMRDNVDLINIVETIKFRHKERIESKKLQLTTEFNDLQNGVIFDFFLLCDSILFTIVIDTALREAVENAEKYSQIKLNVTMDKEIHIKITGVFPSSNLEDEFMCEGSSLENLKMTRWLSSHSIRLILGELGGSVYEERTYKQFACEMTSVNIKLPVL</sequence>
<organism evidence="4 5">
    <name type="scientific">Desulfomicrobium apsheronum</name>
    <dbReference type="NCBI Taxonomy" id="52560"/>
    <lineage>
        <taxon>Bacteria</taxon>
        <taxon>Pseudomonadati</taxon>
        <taxon>Thermodesulfobacteriota</taxon>
        <taxon>Desulfovibrionia</taxon>
        <taxon>Desulfovibrionales</taxon>
        <taxon>Desulfomicrobiaceae</taxon>
        <taxon>Desulfomicrobium</taxon>
    </lineage>
</organism>
<feature type="domain" description="Response regulatory" evidence="3">
    <location>
        <begin position="4"/>
        <end position="119"/>
    </location>
</feature>
<dbReference type="EMBL" id="FORX01000011">
    <property type="protein sequence ID" value="SFJ99149.1"/>
    <property type="molecule type" value="Genomic_DNA"/>
</dbReference>
<dbReference type="SUPFAM" id="SSF52172">
    <property type="entry name" value="CheY-like"/>
    <property type="match status" value="1"/>
</dbReference>
<dbReference type="PROSITE" id="PS50110">
    <property type="entry name" value="RESPONSE_REGULATORY"/>
    <property type="match status" value="1"/>
</dbReference>
<dbReference type="PANTHER" id="PTHR44591:SF19">
    <property type="entry name" value="TWO-COMPONENT RESPONSE REGULATOR-RELATED"/>
    <property type="match status" value="1"/>
</dbReference>
<evidence type="ECO:0000256" key="1">
    <source>
        <dbReference type="ARBA" id="ARBA00022553"/>
    </source>
</evidence>
<gene>
    <name evidence="4" type="ORF">SAMN04488082_11163</name>
</gene>
<evidence type="ECO:0000259" key="3">
    <source>
        <dbReference type="PROSITE" id="PS50110"/>
    </source>
</evidence>
<keyword evidence="5" id="KW-1185">Reference proteome</keyword>
<name>A0A1I3VVI5_9BACT</name>
<dbReference type="RefSeq" id="WP_092375610.1">
    <property type="nucleotide sequence ID" value="NZ_FORX01000011.1"/>
</dbReference>
<feature type="modified residue" description="4-aspartylphosphate" evidence="2">
    <location>
        <position position="53"/>
    </location>
</feature>
<proteinExistence type="predicted"/>
<dbReference type="STRING" id="52560.SAMN04488082_11163"/>
<dbReference type="AlphaFoldDB" id="A0A1I3VVI5"/>
<dbReference type="PANTHER" id="PTHR44591">
    <property type="entry name" value="STRESS RESPONSE REGULATOR PROTEIN 1"/>
    <property type="match status" value="1"/>
</dbReference>
<reference evidence="5" key="1">
    <citation type="submission" date="2016-10" db="EMBL/GenBank/DDBJ databases">
        <authorList>
            <person name="Varghese N."/>
            <person name="Submissions S."/>
        </authorList>
    </citation>
    <scope>NUCLEOTIDE SEQUENCE [LARGE SCALE GENOMIC DNA]</scope>
    <source>
        <strain evidence="5">DSM 5918</strain>
    </source>
</reference>